<accession>A0A8D8N4J3</accession>
<protein>
    <submittedName>
        <fullName evidence="2">(northern house mosquito) hypothetical protein</fullName>
    </submittedName>
</protein>
<dbReference type="EMBL" id="HBUE01245668">
    <property type="protein sequence ID" value="CAG6551917.1"/>
    <property type="molecule type" value="Transcribed_RNA"/>
</dbReference>
<dbReference type="AlphaFoldDB" id="A0A8D8N4J3"/>
<keyword evidence="1" id="KW-0812">Transmembrane</keyword>
<keyword evidence="1" id="KW-1133">Transmembrane helix</keyword>
<feature type="transmembrane region" description="Helical" evidence="1">
    <location>
        <begin position="105"/>
        <end position="126"/>
    </location>
</feature>
<dbReference type="EMBL" id="HBUE01352769">
    <property type="protein sequence ID" value="CAG6604216.1"/>
    <property type="molecule type" value="Transcribed_RNA"/>
</dbReference>
<evidence type="ECO:0000313" key="2">
    <source>
        <dbReference type="EMBL" id="CAG6551917.1"/>
    </source>
</evidence>
<reference evidence="2" key="1">
    <citation type="submission" date="2021-05" db="EMBL/GenBank/DDBJ databases">
        <authorList>
            <person name="Alioto T."/>
            <person name="Alioto T."/>
            <person name="Gomez Garrido J."/>
        </authorList>
    </citation>
    <scope>NUCLEOTIDE SEQUENCE</scope>
</reference>
<proteinExistence type="predicted"/>
<evidence type="ECO:0000256" key="1">
    <source>
        <dbReference type="SAM" id="Phobius"/>
    </source>
</evidence>
<dbReference type="EMBL" id="HBUE01074837">
    <property type="protein sequence ID" value="CAG6474491.1"/>
    <property type="molecule type" value="Transcribed_RNA"/>
</dbReference>
<sequence>MHTLFEPIWPARHLQFREGSQKKSKCPHLHPRHCAPSRKNVTQKHVAHAAFGAGPTSRTKRRNPSRPQVHPYPGRVRCARSFKRGRGKFALTTATQRGVAIKAGFVWLLVFFFLNTCFSGGARMTLDLKVGRRSSTATFLTKCCLISFLTVVEGNGRVLK</sequence>
<name>A0A8D8N4J3_CULPI</name>
<keyword evidence="1" id="KW-0472">Membrane</keyword>
<organism evidence="2">
    <name type="scientific">Culex pipiens</name>
    <name type="common">House mosquito</name>
    <dbReference type="NCBI Taxonomy" id="7175"/>
    <lineage>
        <taxon>Eukaryota</taxon>
        <taxon>Metazoa</taxon>
        <taxon>Ecdysozoa</taxon>
        <taxon>Arthropoda</taxon>
        <taxon>Hexapoda</taxon>
        <taxon>Insecta</taxon>
        <taxon>Pterygota</taxon>
        <taxon>Neoptera</taxon>
        <taxon>Endopterygota</taxon>
        <taxon>Diptera</taxon>
        <taxon>Nematocera</taxon>
        <taxon>Culicoidea</taxon>
        <taxon>Culicidae</taxon>
        <taxon>Culicinae</taxon>
        <taxon>Culicini</taxon>
        <taxon>Culex</taxon>
        <taxon>Culex</taxon>
    </lineage>
</organism>